<dbReference type="InterPro" id="IPR001236">
    <property type="entry name" value="Lactate/malate_DH_N"/>
</dbReference>
<name>A0A8D3BZ67_SCOMX</name>
<evidence type="ECO:0000259" key="1">
    <source>
        <dbReference type="PROSITE" id="PS51322"/>
    </source>
</evidence>
<dbReference type="Pfam" id="PF00056">
    <property type="entry name" value="Ldh_1_N"/>
    <property type="match status" value="1"/>
</dbReference>
<dbReference type="Gene3D" id="3.10.110.10">
    <property type="entry name" value="Ubiquitin Conjugating Enzyme"/>
    <property type="match status" value="1"/>
</dbReference>
<dbReference type="GO" id="GO:0004459">
    <property type="term" value="F:L-lactate dehydrogenase (NAD+) activity"/>
    <property type="evidence" value="ECO:0007669"/>
    <property type="project" value="TreeGrafter"/>
</dbReference>
<dbReference type="Gene3D" id="3.90.110.10">
    <property type="entry name" value="Lactate dehydrogenase/glycoside hydrolase, family 4, C-terminal"/>
    <property type="match status" value="1"/>
</dbReference>
<dbReference type="Pfam" id="PF05743">
    <property type="entry name" value="UEV"/>
    <property type="match status" value="1"/>
</dbReference>
<dbReference type="InterPro" id="IPR001557">
    <property type="entry name" value="L-lactate/malate_DH"/>
</dbReference>
<reference evidence="2" key="1">
    <citation type="submission" date="2023-05" db="EMBL/GenBank/DDBJ databases">
        <title>High-quality long-read genome of Scophthalmus maximus.</title>
        <authorList>
            <person name="Lien S."/>
            <person name="Martinez P."/>
        </authorList>
    </citation>
    <scope>NUCLEOTIDE SEQUENCE [LARGE SCALE GENOMIC DNA]</scope>
</reference>
<dbReference type="PRINTS" id="PR00086">
    <property type="entry name" value="LLDHDRGNASE"/>
</dbReference>
<gene>
    <name evidence="2" type="primary">uevld</name>
</gene>
<accession>A0A8D3BZ67</accession>
<dbReference type="SUPFAM" id="SSF56327">
    <property type="entry name" value="LDH C-terminal domain-like"/>
    <property type="match status" value="1"/>
</dbReference>
<evidence type="ECO:0000313" key="3">
    <source>
        <dbReference type="Proteomes" id="UP000694558"/>
    </source>
</evidence>
<reference evidence="2" key="2">
    <citation type="submission" date="2025-08" db="UniProtKB">
        <authorList>
            <consortium name="Ensembl"/>
        </authorList>
    </citation>
    <scope>IDENTIFICATION</scope>
</reference>
<sequence>HSGMKPSTGTYTFSDGTQKDLLKLVGNIPVKYDGRSYNFPIQLWLMDSFPFTPPICLLRPTHDMVIREGKHVDARGRIYLPGLHNWDYPKSSVVVLMTEMTAKFEEDPPLSSKATGDTKDPHELLAFVSNLQINDGGIRHHDQQINKVSVVGGGDLGMASAMSILAKCEVDKLVFIDVAESSTKGGGTDLEIFSLPKVEVSRDLSASAGSRVVVVTANAWSSEQSYVSLVQTNVDLYRGIIPNVARLSPNAVMLITSQPVDIMTHVAWRQSGLPPTRVIGAGCNLDSQRLGHALNINLNIHKAAWVIGELSDNKGEPEKRSIKYLHVLQISCSSNAALPARREALEIMKNRGQRSWSVGLSIADITNSILKNTMKTHSISTLAQGWSGIGAEVFLSLPCILGSAGSTRLAGVSLGKEEDSKLRDSVTSLSNLMAQLRM</sequence>
<dbReference type="Gene3D" id="3.40.50.720">
    <property type="entry name" value="NAD(P)-binding Rossmann-like Domain"/>
    <property type="match status" value="1"/>
</dbReference>
<dbReference type="PROSITE" id="PS51322">
    <property type="entry name" value="UEV"/>
    <property type="match status" value="1"/>
</dbReference>
<dbReference type="Proteomes" id="UP000694558">
    <property type="component" value="Chromosome 10"/>
</dbReference>
<dbReference type="SUPFAM" id="SSF51735">
    <property type="entry name" value="NAD(P)-binding Rossmann-fold domains"/>
    <property type="match status" value="1"/>
</dbReference>
<dbReference type="InterPro" id="IPR022383">
    <property type="entry name" value="Lactate/malate_DH_C"/>
</dbReference>
<feature type="domain" description="UEV" evidence="1">
    <location>
        <begin position="1"/>
        <end position="114"/>
    </location>
</feature>
<dbReference type="SUPFAM" id="SSF54495">
    <property type="entry name" value="UBC-like"/>
    <property type="match status" value="1"/>
</dbReference>
<organism evidence="2 3">
    <name type="scientific">Scophthalmus maximus</name>
    <name type="common">Turbot</name>
    <name type="synonym">Psetta maxima</name>
    <dbReference type="NCBI Taxonomy" id="52904"/>
    <lineage>
        <taxon>Eukaryota</taxon>
        <taxon>Metazoa</taxon>
        <taxon>Chordata</taxon>
        <taxon>Craniata</taxon>
        <taxon>Vertebrata</taxon>
        <taxon>Euteleostomi</taxon>
        <taxon>Actinopterygii</taxon>
        <taxon>Neopterygii</taxon>
        <taxon>Teleostei</taxon>
        <taxon>Neoteleostei</taxon>
        <taxon>Acanthomorphata</taxon>
        <taxon>Carangaria</taxon>
        <taxon>Pleuronectiformes</taxon>
        <taxon>Pleuronectoidei</taxon>
        <taxon>Scophthalmidae</taxon>
        <taxon>Scophthalmus</taxon>
    </lineage>
</organism>
<dbReference type="InterPro" id="IPR015955">
    <property type="entry name" value="Lactate_DH/Glyco_Ohase_4_C"/>
</dbReference>
<dbReference type="AlphaFoldDB" id="A0A8D3BZ67"/>
<dbReference type="CDD" id="cd11685">
    <property type="entry name" value="UEV_TSG101-like"/>
    <property type="match status" value="1"/>
</dbReference>
<dbReference type="GO" id="GO:0006089">
    <property type="term" value="P:lactate metabolic process"/>
    <property type="evidence" value="ECO:0007669"/>
    <property type="project" value="TreeGrafter"/>
</dbReference>
<dbReference type="PANTHER" id="PTHR43128">
    <property type="entry name" value="L-2-HYDROXYCARBOXYLATE DEHYDROGENASE (NAD(P)(+))"/>
    <property type="match status" value="1"/>
</dbReference>
<dbReference type="InterPro" id="IPR036291">
    <property type="entry name" value="NAD(P)-bd_dom_sf"/>
</dbReference>
<protein>
    <recommendedName>
        <fullName evidence="1">UEV domain-containing protein</fullName>
    </recommendedName>
</protein>
<dbReference type="Pfam" id="PF02866">
    <property type="entry name" value="Ldh_1_C"/>
    <property type="match status" value="1"/>
</dbReference>
<evidence type="ECO:0000313" key="2">
    <source>
        <dbReference type="Ensembl" id="ENSSMAP00000040325.1"/>
    </source>
</evidence>
<dbReference type="GeneTree" id="ENSGT00940000164122"/>
<dbReference type="InterPro" id="IPR008883">
    <property type="entry name" value="UEV_N"/>
</dbReference>
<proteinExistence type="predicted"/>
<dbReference type="GO" id="GO:0015031">
    <property type="term" value="P:protein transport"/>
    <property type="evidence" value="ECO:0007669"/>
    <property type="project" value="InterPro"/>
</dbReference>
<dbReference type="Ensembl" id="ENSSMAT00000069366.1">
    <property type="protein sequence ID" value="ENSSMAP00000040325.1"/>
    <property type="gene ID" value="ENSSMAG00000009125.2"/>
</dbReference>
<dbReference type="PANTHER" id="PTHR43128:SF33">
    <property type="entry name" value="UBIQUITIN-CONJUGATING ENZYME E2 VARIANT 3"/>
    <property type="match status" value="1"/>
</dbReference>
<dbReference type="InterPro" id="IPR016135">
    <property type="entry name" value="UBQ-conjugating_enzyme/RWD"/>
</dbReference>